<reference evidence="1" key="1">
    <citation type="submission" date="2022-04" db="EMBL/GenBank/DDBJ databases">
        <title>Genome of the entomopathogenic fungus Entomophthora muscae.</title>
        <authorList>
            <person name="Elya C."/>
            <person name="Lovett B.R."/>
            <person name="Lee E."/>
            <person name="Macias A.M."/>
            <person name="Hajek A.E."/>
            <person name="De Bivort B.L."/>
            <person name="Kasson M.T."/>
            <person name="De Fine Licht H.H."/>
            <person name="Stajich J.E."/>
        </authorList>
    </citation>
    <scope>NUCLEOTIDE SEQUENCE</scope>
    <source>
        <strain evidence="1">Berkeley</strain>
    </source>
</reference>
<accession>A0ACC2S1D0</accession>
<sequence>MASHNYKALDSDLQELSKLTKTMDEHFSPLFVQVQELSTQIADVPATAAVQQIQIGDALQVSIASRNSRVQKATTLNNLEESCTLIVDAATSFQE</sequence>
<name>A0ACC2S1D0_9FUNG</name>
<gene>
    <name evidence="1" type="ORF">DSO57_1036401</name>
</gene>
<evidence type="ECO:0000313" key="1">
    <source>
        <dbReference type="EMBL" id="KAJ9056111.1"/>
    </source>
</evidence>
<protein>
    <submittedName>
        <fullName evidence="1">Uncharacterized protein</fullName>
    </submittedName>
</protein>
<dbReference type="EMBL" id="QTSX02006029">
    <property type="protein sequence ID" value="KAJ9056111.1"/>
    <property type="molecule type" value="Genomic_DNA"/>
</dbReference>
<keyword evidence="2" id="KW-1185">Reference proteome</keyword>
<proteinExistence type="predicted"/>
<organism evidence="1 2">
    <name type="scientific">Entomophthora muscae</name>
    <dbReference type="NCBI Taxonomy" id="34485"/>
    <lineage>
        <taxon>Eukaryota</taxon>
        <taxon>Fungi</taxon>
        <taxon>Fungi incertae sedis</taxon>
        <taxon>Zoopagomycota</taxon>
        <taxon>Entomophthoromycotina</taxon>
        <taxon>Entomophthoromycetes</taxon>
        <taxon>Entomophthorales</taxon>
        <taxon>Entomophthoraceae</taxon>
        <taxon>Entomophthora</taxon>
    </lineage>
</organism>
<evidence type="ECO:0000313" key="2">
    <source>
        <dbReference type="Proteomes" id="UP001165960"/>
    </source>
</evidence>
<comment type="caution">
    <text evidence="1">The sequence shown here is derived from an EMBL/GenBank/DDBJ whole genome shotgun (WGS) entry which is preliminary data.</text>
</comment>
<dbReference type="Proteomes" id="UP001165960">
    <property type="component" value="Unassembled WGS sequence"/>
</dbReference>